<protein>
    <recommendedName>
        <fullName evidence="4">Tetratricopeptide repeat protein</fullName>
    </recommendedName>
</protein>
<gene>
    <name evidence="2" type="ORF">STRAU_7123</name>
</gene>
<accession>S4AEA9</accession>
<dbReference type="SUPFAM" id="SSF48452">
    <property type="entry name" value="TPR-like"/>
    <property type="match status" value="1"/>
</dbReference>
<evidence type="ECO:0000313" key="2">
    <source>
        <dbReference type="EMBL" id="EPH39827.1"/>
    </source>
</evidence>
<comment type="caution">
    <text evidence="2">The sequence shown here is derived from an EMBL/GenBank/DDBJ whole genome shotgun (WGS) entry which is preliminary data.</text>
</comment>
<dbReference type="RefSeq" id="WP_016645229.1">
    <property type="nucleotide sequence ID" value="NZ_AOPZ01000482.1"/>
</dbReference>
<reference evidence="2 3" key="1">
    <citation type="submission" date="2013-02" db="EMBL/GenBank/DDBJ databases">
        <title>Draft Genome Sequence of Streptomyces aurantiacus, Which Produces Setomimycin.</title>
        <authorList>
            <person name="Gruening B.A."/>
            <person name="Praeg A."/>
            <person name="Erxleben A."/>
            <person name="Guenther S."/>
            <person name="Mueller M."/>
        </authorList>
    </citation>
    <scope>NUCLEOTIDE SEQUENCE [LARGE SCALE GENOMIC DNA]</scope>
    <source>
        <strain evidence="2 3">JA 4570</strain>
    </source>
</reference>
<dbReference type="AlphaFoldDB" id="S4AEA9"/>
<name>S4AEA9_9ACTN</name>
<evidence type="ECO:0008006" key="4">
    <source>
        <dbReference type="Google" id="ProtNLM"/>
    </source>
</evidence>
<dbReference type="EMBL" id="AOPZ01000482">
    <property type="protein sequence ID" value="EPH39827.1"/>
    <property type="molecule type" value="Genomic_DNA"/>
</dbReference>
<feature type="region of interest" description="Disordered" evidence="1">
    <location>
        <begin position="1"/>
        <end position="20"/>
    </location>
</feature>
<feature type="compositionally biased region" description="Acidic residues" evidence="1">
    <location>
        <begin position="1"/>
        <end position="11"/>
    </location>
</feature>
<evidence type="ECO:0000256" key="1">
    <source>
        <dbReference type="SAM" id="MobiDB-lite"/>
    </source>
</evidence>
<keyword evidence="3" id="KW-1185">Reference proteome</keyword>
<dbReference type="PATRIC" id="fig|1286094.4.peg.7048"/>
<proteinExistence type="predicted"/>
<dbReference type="Gene3D" id="1.25.40.10">
    <property type="entry name" value="Tetratricopeptide repeat domain"/>
    <property type="match status" value="1"/>
</dbReference>
<evidence type="ECO:0000313" key="3">
    <source>
        <dbReference type="Proteomes" id="UP000014629"/>
    </source>
</evidence>
<dbReference type="InterPro" id="IPR011990">
    <property type="entry name" value="TPR-like_helical_dom_sf"/>
</dbReference>
<dbReference type="Proteomes" id="UP000014629">
    <property type="component" value="Unassembled WGS sequence"/>
</dbReference>
<dbReference type="OrthoDB" id="3949590at2"/>
<sequence>MDGDWLPDDPDPSAGPRAAADLPPELRAFIRPDDASPAILELYGPSSADTYALAVRLARLARDEPGSRARFQLCWVPVGAADVVLLRLLERLLADRPSKAVYDMLLAEPGGLTGALIRECHLAPTEGPFLVVLDGEADLGLLRVAARLVEGTRCRVLTMSGVRRSAAEVAAVGYEVPGGGGTAVPEPHRTPSSAALDRNLLAAALDGSADLQEGADAYADLLVRLLRSGDPDGATLLDRLEPQLLGRQGLFRLLRLKQSLWQHTGGWEPLRTVAAVAVREIGRPLPAADALAAIGSPRATLHKAVAERCAGLLREATATLDGIPDEAPPNGWVLHTRAALQCDMGVLRGAEKLLRSAVEAHQVRGDTRGEAWAVHHYGRLRLARGDLEEAQKRLEAARHMFIGLGDRQGRAWTETELGRVQLLYDSHPEALHGLGKALALHLSNGDTRGKGWTYLHLTLAHEGSGDPEQAVRMVRRAELVLREVPDHLGVAWAQHYRALLAFADHATPPATVGWLHYAADRFSRAGCLHGLAWNTLELADLWRREEWSPAATAGGLYLDAQRRFEDIEGLWGLRWARALRASLTEPADRTERVPLTARHLITEPGAEFTGGPPFPGTRSRVRLVLLDDDTATTSTASRIALHITPGLDHPWSTPTADLPWLTARATPLTAADVEPAHAVTLKPSPRDPDGAEFLFTPRRAGRHRLLFTIEHSATATVLQQVETYIDVIDGEGGTPDAALSPEALRRA</sequence>
<organism evidence="2 3">
    <name type="scientific">Streptomyces aurantiacus JA 4570</name>
    <dbReference type="NCBI Taxonomy" id="1286094"/>
    <lineage>
        <taxon>Bacteria</taxon>
        <taxon>Bacillati</taxon>
        <taxon>Actinomycetota</taxon>
        <taxon>Actinomycetes</taxon>
        <taxon>Kitasatosporales</taxon>
        <taxon>Streptomycetaceae</taxon>
        <taxon>Streptomyces</taxon>
        <taxon>Streptomyces aurantiacus group</taxon>
    </lineage>
</organism>